<evidence type="ECO:0000259" key="2">
    <source>
        <dbReference type="Pfam" id="PF13427"/>
    </source>
</evidence>
<evidence type="ECO:0000313" key="3">
    <source>
        <dbReference type="EMBL" id="UWX63289.1"/>
    </source>
</evidence>
<dbReference type="EMBL" id="CP104213">
    <property type="protein sequence ID" value="UWX63289.1"/>
    <property type="molecule type" value="Genomic_DNA"/>
</dbReference>
<gene>
    <name evidence="3" type="ORF">N0D28_11085</name>
</gene>
<protein>
    <submittedName>
        <fullName evidence="3">DUF4111 domain-containing protein</fullName>
    </submittedName>
</protein>
<dbReference type="InterPro" id="IPR025184">
    <property type="entry name" value="AadA_C"/>
</dbReference>
<keyword evidence="4" id="KW-1185">Reference proteome</keyword>
<evidence type="ECO:0000256" key="1">
    <source>
        <dbReference type="ARBA" id="ARBA00022679"/>
    </source>
</evidence>
<dbReference type="InterPro" id="IPR043519">
    <property type="entry name" value="NT_sf"/>
</dbReference>
<sequence>MIPGEVTALLTELLAGQQAVLGANLLGLYLRGSLVTGDFDPLTSDVDALCVTETALSAAELEALAAMHLRLAASSNRYARELELAYWPRAAARRWTPDERWSTLYRGSGVLEAQPHGENWVLERWAMLNGESTVHGPPPETLFEPVSAGQVRRAVLGRLRDWHAFATTLDDPGWSHRGHAAYAVETICRMLNTLQTGQLGSKPAAVRWALLNLPEPWRELVARSAAWKNDAGVDPETNTEVQGFTVWASQLGEVGVNRSSP</sequence>
<dbReference type="SUPFAM" id="SSF81301">
    <property type="entry name" value="Nucleotidyltransferase"/>
    <property type="match status" value="1"/>
</dbReference>
<feature type="domain" description="Adenylyltransferase AadA C-terminal" evidence="2">
    <location>
        <begin position="141"/>
        <end position="226"/>
    </location>
</feature>
<reference evidence="3" key="1">
    <citation type="submission" date="2022-09" db="EMBL/GenBank/DDBJ databases">
        <title>genome sequence of Deinococcus rubellus.</title>
        <authorList>
            <person name="Srinivasan S."/>
        </authorList>
    </citation>
    <scope>NUCLEOTIDE SEQUENCE</scope>
    <source>
        <strain evidence="3">Ant6</strain>
    </source>
</reference>
<dbReference type="Pfam" id="PF13427">
    <property type="entry name" value="AadA_C"/>
    <property type="match status" value="1"/>
</dbReference>
<keyword evidence="1" id="KW-0808">Transferase</keyword>
<dbReference type="RefSeq" id="WP_260559579.1">
    <property type="nucleotide sequence ID" value="NZ_BAABEC010000061.1"/>
</dbReference>
<evidence type="ECO:0000313" key="4">
    <source>
        <dbReference type="Proteomes" id="UP001060261"/>
    </source>
</evidence>
<name>A0ABY5YE18_9DEIO</name>
<organism evidence="3 4">
    <name type="scientific">Deinococcus rubellus</name>
    <dbReference type="NCBI Taxonomy" id="1889240"/>
    <lineage>
        <taxon>Bacteria</taxon>
        <taxon>Thermotogati</taxon>
        <taxon>Deinococcota</taxon>
        <taxon>Deinococci</taxon>
        <taxon>Deinococcales</taxon>
        <taxon>Deinococcaceae</taxon>
        <taxon>Deinococcus</taxon>
    </lineage>
</organism>
<accession>A0ABY5YE18</accession>
<dbReference type="Proteomes" id="UP001060261">
    <property type="component" value="Chromosome"/>
</dbReference>
<proteinExistence type="predicted"/>